<dbReference type="SUPFAM" id="SSF50129">
    <property type="entry name" value="GroES-like"/>
    <property type="match status" value="1"/>
</dbReference>
<dbReference type="InterPro" id="IPR036291">
    <property type="entry name" value="NAD(P)-bd_dom_sf"/>
</dbReference>
<protein>
    <submittedName>
        <fullName evidence="3">Alcohol dehydrogenase</fullName>
    </submittedName>
</protein>
<dbReference type="Proteomes" id="UP000680279">
    <property type="component" value="Unassembled WGS sequence"/>
</dbReference>
<dbReference type="PANTHER" id="PTHR44154:SF1">
    <property type="entry name" value="QUINONE OXIDOREDUCTASE"/>
    <property type="match status" value="1"/>
</dbReference>
<evidence type="ECO:0000313" key="4">
    <source>
        <dbReference type="Proteomes" id="UP000680279"/>
    </source>
</evidence>
<dbReference type="SUPFAM" id="SSF51735">
    <property type="entry name" value="NAD(P)-binding Rossmann-fold domains"/>
    <property type="match status" value="1"/>
</dbReference>
<sequence>MGEQKMTGIVLESHGGPEELLFKKEADVPEIKPNEVLVNVEYCGMNHLDIWLRKGGTGDKLTLPRIPGSDVVGRVTETGTEVKYLQKGDFVVLYPGKGCGTCPSCINGRETLCRRFQILGYHIDGGYAEYVVTEEKRAIKIPDQFTKQWAGVPVAYVTAWNALVTKGKLTANDTAVIWGASGGLGYAALSIAKGIGAKAIGIVGEQSKIDFLKKNGFETFDFMTRDEDIPRKVRELTGKSGADIVLDHVGRKTFSTSLQMLARGGRLAFCGVTTGPMTEVDLRLIFGKQITITGSWMGDLKDFVEVVAFLQRKNLFPHIGKIFSIADAKTAHEFMEEGRYIGKLILENPIFQK</sequence>
<feature type="domain" description="Enoyl reductase (ER)" evidence="2">
    <location>
        <begin position="15"/>
        <end position="346"/>
    </location>
</feature>
<dbReference type="Pfam" id="PF00107">
    <property type="entry name" value="ADH_zinc_N"/>
    <property type="match status" value="1"/>
</dbReference>
<keyword evidence="4" id="KW-1185">Reference proteome</keyword>
<dbReference type="PANTHER" id="PTHR44154">
    <property type="entry name" value="QUINONE OXIDOREDUCTASE"/>
    <property type="match status" value="1"/>
</dbReference>
<accession>A0ABQ4K972</accession>
<evidence type="ECO:0000313" key="3">
    <source>
        <dbReference type="EMBL" id="GIN22274.1"/>
    </source>
</evidence>
<evidence type="ECO:0000259" key="2">
    <source>
        <dbReference type="SMART" id="SM00829"/>
    </source>
</evidence>
<dbReference type="RefSeq" id="WP_018708228.1">
    <property type="nucleotide sequence ID" value="NZ_BOQT01000015.1"/>
</dbReference>
<proteinExistence type="predicted"/>
<dbReference type="Gene3D" id="3.90.180.10">
    <property type="entry name" value="Medium-chain alcohol dehydrogenases, catalytic domain"/>
    <property type="match status" value="1"/>
</dbReference>
<evidence type="ECO:0000256" key="1">
    <source>
        <dbReference type="ARBA" id="ARBA00022857"/>
    </source>
</evidence>
<dbReference type="InterPro" id="IPR011032">
    <property type="entry name" value="GroES-like_sf"/>
</dbReference>
<name>A0ABQ4K972_9BACI</name>
<organism evidence="3 4">
    <name type="scientific">Siminovitchia fordii</name>
    <dbReference type="NCBI Taxonomy" id="254759"/>
    <lineage>
        <taxon>Bacteria</taxon>
        <taxon>Bacillati</taxon>
        <taxon>Bacillota</taxon>
        <taxon>Bacilli</taxon>
        <taxon>Bacillales</taxon>
        <taxon>Bacillaceae</taxon>
        <taxon>Siminovitchia</taxon>
    </lineage>
</organism>
<gene>
    <name evidence="3" type="primary">adh1</name>
    <name evidence="3" type="ORF">J1TS3_34080</name>
</gene>
<dbReference type="InterPro" id="IPR051603">
    <property type="entry name" value="Zinc-ADH_QOR/CCCR"/>
</dbReference>
<dbReference type="InterPro" id="IPR020843">
    <property type="entry name" value="ER"/>
</dbReference>
<reference evidence="3 4" key="1">
    <citation type="submission" date="2021-03" db="EMBL/GenBank/DDBJ databases">
        <title>Antimicrobial resistance genes in bacteria isolated from Japanese honey, and their potential for conferring macrolide and lincosamide resistance in the American foulbrood pathogen Paenibacillus larvae.</title>
        <authorList>
            <person name="Okamoto M."/>
            <person name="Kumagai M."/>
            <person name="Kanamori H."/>
            <person name="Takamatsu D."/>
        </authorList>
    </citation>
    <scope>NUCLEOTIDE SEQUENCE [LARGE SCALE GENOMIC DNA]</scope>
    <source>
        <strain evidence="3 4">J1TS3</strain>
    </source>
</reference>
<dbReference type="InterPro" id="IPR013154">
    <property type="entry name" value="ADH-like_N"/>
</dbReference>
<dbReference type="Pfam" id="PF08240">
    <property type="entry name" value="ADH_N"/>
    <property type="match status" value="1"/>
</dbReference>
<keyword evidence="1" id="KW-0521">NADP</keyword>
<dbReference type="InterPro" id="IPR013149">
    <property type="entry name" value="ADH-like_C"/>
</dbReference>
<dbReference type="EMBL" id="BOQT01000015">
    <property type="protein sequence ID" value="GIN22274.1"/>
    <property type="molecule type" value="Genomic_DNA"/>
</dbReference>
<comment type="caution">
    <text evidence="3">The sequence shown here is derived from an EMBL/GenBank/DDBJ whole genome shotgun (WGS) entry which is preliminary data.</text>
</comment>
<dbReference type="Gene3D" id="3.40.50.720">
    <property type="entry name" value="NAD(P)-binding Rossmann-like Domain"/>
    <property type="match status" value="1"/>
</dbReference>
<dbReference type="SMART" id="SM00829">
    <property type="entry name" value="PKS_ER"/>
    <property type="match status" value="1"/>
</dbReference>